<dbReference type="AlphaFoldDB" id="A0A3B5Y821"/>
<organism evidence="2">
    <name type="scientific">Triticum aestivum</name>
    <name type="common">Wheat</name>
    <dbReference type="NCBI Taxonomy" id="4565"/>
    <lineage>
        <taxon>Eukaryota</taxon>
        <taxon>Viridiplantae</taxon>
        <taxon>Streptophyta</taxon>
        <taxon>Embryophyta</taxon>
        <taxon>Tracheophyta</taxon>
        <taxon>Spermatophyta</taxon>
        <taxon>Magnoliopsida</taxon>
        <taxon>Liliopsida</taxon>
        <taxon>Poales</taxon>
        <taxon>Poaceae</taxon>
        <taxon>BOP clade</taxon>
        <taxon>Pooideae</taxon>
        <taxon>Triticodae</taxon>
        <taxon>Triticeae</taxon>
        <taxon>Triticinae</taxon>
        <taxon>Triticum</taxon>
    </lineage>
</organism>
<dbReference type="Gramene" id="TraesROB_scaffold_139857_01G000100.1">
    <property type="protein sequence ID" value="TraesROB_scaffold_139857_01G000100.1"/>
    <property type="gene ID" value="TraesROB_scaffold_139857_01G000100"/>
</dbReference>
<name>A0A3B5Y821_WHEAT</name>
<accession>A0A3B5Y821</accession>
<dbReference type="Gramene" id="TraesRN1A0101158600.1">
    <property type="protein sequence ID" value="TraesRN1A0101158600.1"/>
    <property type="gene ID" value="TraesRN1A0101158600"/>
</dbReference>
<feature type="signal peptide" evidence="1">
    <location>
        <begin position="1"/>
        <end position="29"/>
    </location>
</feature>
<evidence type="ECO:0000313" key="2">
    <source>
        <dbReference type="EnsemblPlants" id="TraesCS1A02G443300.1"/>
    </source>
</evidence>
<proteinExistence type="predicted"/>
<sequence>MARSMNPLHTTIVLSVVLLLVFLANHGQSRNLDPDMGNGSKVILPGDLCRAGSCADMPGCYCCMSDDICRPSLVACSKTCGRSSSTRVLRRPPV</sequence>
<dbReference type="Proteomes" id="UP000019116">
    <property type="component" value="Chromosome 1A"/>
</dbReference>
<reference evidence="2" key="2">
    <citation type="submission" date="2018-10" db="UniProtKB">
        <authorList>
            <consortium name="EnsemblPlants"/>
        </authorList>
    </citation>
    <scope>IDENTIFICATION</scope>
</reference>
<dbReference type="Gramene" id="TraesSYM1A03G00186010.1">
    <property type="protein sequence ID" value="TraesSYM1A03G00186010.1"/>
    <property type="gene ID" value="TraesSYM1A03G00186010"/>
</dbReference>
<keyword evidence="3" id="KW-1185">Reference proteome</keyword>
<feature type="chain" id="PRO_5017265159" evidence="1">
    <location>
        <begin position="30"/>
        <end position="94"/>
    </location>
</feature>
<keyword evidence="1" id="KW-0732">Signal</keyword>
<dbReference type="Gramene" id="TraesCAD_scaffold_012967_01G000100.1">
    <property type="protein sequence ID" value="TraesCAD_scaffold_012967_01G000100.1"/>
    <property type="gene ID" value="TraesCAD_scaffold_012967_01G000100"/>
</dbReference>
<dbReference type="Gramene" id="TraesJAG1D03G00577380.1">
    <property type="protein sequence ID" value="TraesJAG1D03G00577380.1"/>
    <property type="gene ID" value="TraesJAG1D03G00577380"/>
</dbReference>
<evidence type="ECO:0000313" key="3">
    <source>
        <dbReference type="Proteomes" id="UP000019116"/>
    </source>
</evidence>
<dbReference type="Gramene" id="TraesCLE_scaffold_123917_01G000100.1">
    <property type="protein sequence ID" value="TraesCLE_scaffold_123917_01G000100.1"/>
    <property type="gene ID" value="TraesCLE_scaffold_123917_01G000100"/>
</dbReference>
<dbReference type="EnsemblPlants" id="TraesCS1A02G443300.1">
    <property type="protein sequence ID" value="TraesCS1A02G443300.1"/>
    <property type="gene ID" value="TraesCS1A02G443300"/>
</dbReference>
<dbReference type="Gramene" id="TraesCS1A03G1080700.1">
    <property type="protein sequence ID" value="TraesCS1A03G1080700.1.CDS"/>
    <property type="gene ID" value="TraesCS1A03G1080700"/>
</dbReference>
<dbReference type="Gramene" id="TraesCS1A02G443300.1">
    <property type="protein sequence ID" value="TraesCS1A02G443300.1"/>
    <property type="gene ID" value="TraesCS1A02G443300"/>
</dbReference>
<protein>
    <submittedName>
        <fullName evidence="2">Uncharacterized protein</fullName>
    </submittedName>
</protein>
<dbReference type="Gramene" id="TraesPARA_EIv1.0_0000440.1">
    <property type="protein sequence ID" value="TraesPARA_EIv1.0_0000440.1.CDS"/>
    <property type="gene ID" value="TraesPARA_EIv1.0_0000440"/>
</dbReference>
<dbReference type="Gramene" id="TraesCAD_scaffold_147267_01G000100.1">
    <property type="protein sequence ID" value="TraesCAD_scaffold_147267_01G000100.1"/>
    <property type="gene ID" value="TraesCAD_scaffold_147267_01G000100"/>
</dbReference>
<reference evidence="2" key="1">
    <citation type="submission" date="2018-08" db="EMBL/GenBank/DDBJ databases">
        <authorList>
            <person name="Rossello M."/>
        </authorList>
    </citation>
    <scope>NUCLEOTIDE SEQUENCE [LARGE SCALE GENOMIC DNA]</scope>
    <source>
        <strain evidence="2">cv. Chinese Spring</strain>
    </source>
</reference>
<dbReference type="Gramene" id="TraesJAG1A03G00181170.1">
    <property type="protein sequence ID" value="TraesJAG1A03G00181170.1"/>
    <property type="gene ID" value="TraesJAG1A03G00181170"/>
</dbReference>
<evidence type="ECO:0000256" key="1">
    <source>
        <dbReference type="SAM" id="SignalP"/>
    </source>
</evidence>